<evidence type="ECO:0000313" key="1">
    <source>
        <dbReference type="EMBL" id="HAA9723280.1"/>
    </source>
</evidence>
<reference evidence="1" key="3">
    <citation type="submission" date="2019-11" db="EMBL/GenBank/DDBJ databases">
        <authorList>
            <consortium name="NCBI Pathogen Detection Project"/>
        </authorList>
    </citation>
    <scope>NUCLEOTIDE SEQUENCE</scope>
    <source>
        <strain evidence="1">HPB3501</strain>
    </source>
</reference>
<proteinExistence type="predicted"/>
<sequence length="117" mass="13863">MKKLFDETNEFENKYYRTIWYGYIENEFEPELSTAIKQLIQSDLAEKTVNPIEATHWVFYSGTQAGDAIGDKVRSSIMVRRRDNKFDVHYNMSDFQFVTVFDVATNFKNQLEQDLNK</sequence>
<evidence type="ECO:0000313" key="2">
    <source>
        <dbReference type="EMBL" id="TYU49769.1"/>
    </source>
</evidence>
<protein>
    <submittedName>
        <fullName evidence="1">Uncharacterized protein</fullName>
    </submittedName>
</protein>
<dbReference type="EMBL" id="VTIK01000009">
    <property type="protein sequence ID" value="TYU49769.1"/>
    <property type="molecule type" value="Genomic_DNA"/>
</dbReference>
<reference evidence="1" key="1">
    <citation type="journal article" date="2018" name="Genome Biol.">
        <title>SKESA: strategic k-mer extension for scrupulous assemblies.</title>
        <authorList>
            <person name="Souvorov A."/>
            <person name="Agarwala R."/>
            <person name="Lipman D.J."/>
        </authorList>
    </citation>
    <scope>NUCLEOTIDE SEQUENCE [LARGE SCALE GENOMIC DNA]</scope>
    <source>
        <strain evidence="1">HPB3501</strain>
    </source>
</reference>
<dbReference type="EMBL" id="DAAEZQ010000011">
    <property type="protein sequence ID" value="HAA9723280.1"/>
    <property type="molecule type" value="Genomic_DNA"/>
</dbReference>
<name>A0A478B4A8_LISMN</name>
<dbReference type="Proteomes" id="UP000322220">
    <property type="component" value="Unassembled WGS sequence"/>
</dbReference>
<accession>A0A478B4A8</accession>
<organism evidence="1">
    <name type="scientific">Listeria monocytogenes</name>
    <dbReference type="NCBI Taxonomy" id="1639"/>
    <lineage>
        <taxon>Bacteria</taxon>
        <taxon>Bacillati</taxon>
        <taxon>Bacillota</taxon>
        <taxon>Bacilli</taxon>
        <taxon>Bacillales</taxon>
        <taxon>Listeriaceae</taxon>
        <taxon>Listeria</taxon>
    </lineage>
</organism>
<gene>
    <name evidence="2" type="ORF">FZW98_14370</name>
    <name evidence="1" type="ORF">GIH49_14140</name>
</gene>
<dbReference type="RefSeq" id="WP_069008026.1">
    <property type="nucleotide sequence ID" value="NZ_CP007583.1"/>
</dbReference>
<reference evidence="2 3" key="2">
    <citation type="submission" date="2019-08" db="EMBL/GenBank/DDBJ databases">
        <title>Soil Listeria distribution.</title>
        <authorList>
            <person name="Liao J."/>
        </authorList>
    </citation>
    <scope>NUCLEOTIDE SEQUENCE [LARGE SCALE GENOMIC DNA]</scope>
    <source>
        <strain evidence="2 3">IN-RH-2-BL1</strain>
    </source>
</reference>
<evidence type="ECO:0000313" key="3">
    <source>
        <dbReference type="Proteomes" id="UP000322220"/>
    </source>
</evidence>
<comment type="caution">
    <text evidence="1">The sequence shown here is derived from an EMBL/GenBank/DDBJ whole genome shotgun (WGS) entry which is preliminary data.</text>
</comment>
<dbReference type="AlphaFoldDB" id="A0A478B4A8"/>
<dbReference type="Proteomes" id="UP000844471">
    <property type="component" value="Unassembled WGS sequence"/>
</dbReference>